<feature type="domain" description="NUC153" evidence="7">
    <location>
        <begin position="488"/>
        <end position="514"/>
    </location>
</feature>
<dbReference type="SMART" id="SM00320">
    <property type="entry name" value="WD40"/>
    <property type="match status" value="3"/>
</dbReference>
<dbReference type="InterPro" id="IPR012580">
    <property type="entry name" value="NUC153"/>
</dbReference>
<evidence type="ECO:0000256" key="4">
    <source>
        <dbReference type="ARBA" id="ARBA00022737"/>
    </source>
</evidence>
<evidence type="ECO:0000313" key="10">
    <source>
        <dbReference type="EMBL" id="CAE0067322.1"/>
    </source>
</evidence>
<dbReference type="PANTHER" id="PTHR14927:SF0">
    <property type="entry name" value="NUCLEOLAR PROTEIN 10"/>
    <property type="match status" value="1"/>
</dbReference>
<comment type="similarity">
    <text evidence="2">Belongs to the WD repeat NOL10/ENP2 family.</text>
</comment>
<evidence type="ECO:0000256" key="3">
    <source>
        <dbReference type="ARBA" id="ARBA00022574"/>
    </source>
</evidence>
<evidence type="ECO:0000259" key="8">
    <source>
        <dbReference type="Pfam" id="PF23097"/>
    </source>
</evidence>
<keyword evidence="4" id="KW-0677">Repeat</keyword>
<dbReference type="InterPro" id="IPR036322">
    <property type="entry name" value="WD40_repeat_dom_sf"/>
</dbReference>
<evidence type="ECO:0008006" key="11">
    <source>
        <dbReference type="Google" id="ProtNLM"/>
    </source>
</evidence>
<dbReference type="Pfam" id="PF08159">
    <property type="entry name" value="NUC153"/>
    <property type="match status" value="1"/>
</dbReference>
<feature type="domain" description="Nucleolar protein 10-like N-terminal" evidence="9">
    <location>
        <begin position="9"/>
        <end position="367"/>
    </location>
</feature>
<feature type="compositionally biased region" description="Basic and acidic residues" evidence="6">
    <location>
        <begin position="545"/>
        <end position="556"/>
    </location>
</feature>
<reference evidence="10" key="1">
    <citation type="submission" date="2021-01" db="EMBL/GenBank/DDBJ databases">
        <authorList>
            <person name="Corre E."/>
            <person name="Pelletier E."/>
            <person name="Niang G."/>
            <person name="Scheremetjew M."/>
            <person name="Finn R."/>
            <person name="Kale V."/>
            <person name="Holt S."/>
            <person name="Cochrane G."/>
            <person name="Meng A."/>
            <person name="Brown T."/>
            <person name="Cohen L."/>
        </authorList>
    </citation>
    <scope>NUCLEOTIDE SEQUENCE</scope>
    <source>
        <strain evidence="10">CCMP 769</strain>
    </source>
</reference>
<evidence type="ECO:0000256" key="5">
    <source>
        <dbReference type="ARBA" id="ARBA00023242"/>
    </source>
</evidence>
<evidence type="ECO:0000256" key="6">
    <source>
        <dbReference type="SAM" id="MobiDB-lite"/>
    </source>
</evidence>
<comment type="subcellular location">
    <subcellularLocation>
        <location evidence="1">Nucleus</location>
        <location evidence="1">Nucleolus</location>
    </subcellularLocation>
</comment>
<dbReference type="GO" id="GO:0030686">
    <property type="term" value="C:90S preribosome"/>
    <property type="evidence" value="ECO:0007669"/>
    <property type="project" value="TreeGrafter"/>
</dbReference>
<dbReference type="Pfam" id="PF23098">
    <property type="entry name" value="Beta-prop_NOL10_N"/>
    <property type="match status" value="1"/>
</dbReference>
<dbReference type="InterPro" id="IPR040382">
    <property type="entry name" value="NOL10/Enp2"/>
</dbReference>
<evidence type="ECO:0000259" key="9">
    <source>
        <dbReference type="Pfam" id="PF23098"/>
    </source>
</evidence>
<proteinExistence type="inferred from homology"/>
<dbReference type="EMBL" id="HBHW01045553">
    <property type="protein sequence ID" value="CAE0067322.1"/>
    <property type="molecule type" value="Transcribed_RNA"/>
</dbReference>
<feature type="region of interest" description="Disordered" evidence="6">
    <location>
        <begin position="510"/>
        <end position="633"/>
    </location>
</feature>
<name>A0A7S3EP34_9RHOD</name>
<evidence type="ECO:0000259" key="7">
    <source>
        <dbReference type="Pfam" id="PF08159"/>
    </source>
</evidence>
<dbReference type="InterPro" id="IPR015943">
    <property type="entry name" value="WD40/YVTN_repeat-like_dom_sf"/>
</dbReference>
<dbReference type="Gene3D" id="2.130.10.10">
    <property type="entry name" value="YVTN repeat-like/Quinoprotein amine dehydrogenase"/>
    <property type="match status" value="1"/>
</dbReference>
<dbReference type="AlphaFoldDB" id="A0A7S3EP34"/>
<feature type="domain" description="Nucleolar protein 10-like second" evidence="8">
    <location>
        <begin position="376"/>
        <end position="423"/>
    </location>
</feature>
<protein>
    <recommendedName>
        <fullName evidence="11">NUC153 domain-containing protein</fullName>
    </recommendedName>
</protein>
<dbReference type="InterPro" id="IPR056550">
    <property type="entry name" value="NOL10_2nd"/>
</dbReference>
<dbReference type="InterPro" id="IPR056551">
    <property type="entry name" value="Beta-prop_NOL10_N"/>
</dbReference>
<sequence>MGVVVAEGDDVKVYEVTSRATKLPSWQKSATAKERRIRRLEEAKASAAGVQILQDFEMPSVSQKVRLSEDENFLLVTGTYAPMVKCFEVNQLSMKFQRNLDCEIVDFTILEPDWKKLSFLLANRVIEIHSQAGFYYKVRVPRFGREMLLHRSTSELYVCGEGEEVYRLNMEYGKFMAPLLTKSGAGGGNNCLAVNPINQLVAFGGEGGVVEAWDPRDLSRNKAAGTLKIGAEITAMSFDSKDGLNLTVGTGSGQVLVYDIRSSKPYAIKEQGYGLPIRSAKMHRDGEHVISCDAKSIKAWSRSETSKNLFAVEPKTDVNHLCLVGGSGLVIAAAETSRVLSYYVPALGLAPKWCSFLDNFTEELEEGSSKTGNSTVYENYRFVTMDELKKLNMEHIVGTNLVRGYMHGYFMDLRLWRKAQEAAEPFAYEQYRKQKIKEKIEEERSSRIATPQRSKKVKVNQRVIDEALKKAQKKKGGAAKAATAVVTDDRFKAMFEEDVFKVDQEDARYRKLHPQDETPAVDEGDVDSDLELEDEEDIPDPMQLLREDARGLRADMDSSEDESEVEGSAHEERSRPISQPRLYGIKAETLGSKPDNTSAVRIAKGIKTSASRRESSRRKRESRMTLGERVKPQ</sequence>
<dbReference type="SUPFAM" id="SSF50978">
    <property type="entry name" value="WD40 repeat-like"/>
    <property type="match status" value="1"/>
</dbReference>
<dbReference type="InterPro" id="IPR001680">
    <property type="entry name" value="WD40_rpt"/>
</dbReference>
<keyword evidence="3" id="KW-0853">WD repeat</keyword>
<keyword evidence="5" id="KW-0539">Nucleus</keyword>
<dbReference type="GO" id="GO:0000462">
    <property type="term" value="P:maturation of SSU-rRNA from tricistronic rRNA transcript (SSU-rRNA, 5.8S rRNA, LSU-rRNA)"/>
    <property type="evidence" value="ECO:0007669"/>
    <property type="project" value="TreeGrafter"/>
</dbReference>
<organism evidence="10">
    <name type="scientific">Rhodosorus marinus</name>
    <dbReference type="NCBI Taxonomy" id="101924"/>
    <lineage>
        <taxon>Eukaryota</taxon>
        <taxon>Rhodophyta</taxon>
        <taxon>Stylonematophyceae</taxon>
        <taxon>Stylonematales</taxon>
        <taxon>Stylonemataceae</taxon>
        <taxon>Rhodosorus</taxon>
    </lineage>
</organism>
<evidence type="ECO:0000256" key="1">
    <source>
        <dbReference type="ARBA" id="ARBA00004604"/>
    </source>
</evidence>
<dbReference type="PANTHER" id="PTHR14927">
    <property type="entry name" value="NUCLEOLAR PROTEIN 10"/>
    <property type="match status" value="1"/>
</dbReference>
<accession>A0A7S3EP34</accession>
<feature type="compositionally biased region" description="Basic and acidic residues" evidence="6">
    <location>
        <begin position="622"/>
        <end position="633"/>
    </location>
</feature>
<evidence type="ECO:0000256" key="2">
    <source>
        <dbReference type="ARBA" id="ARBA00005264"/>
    </source>
</evidence>
<gene>
    <name evidence="10" type="ORF">RMAR00112_LOCUS35400</name>
</gene>
<dbReference type="Pfam" id="PF23097">
    <property type="entry name" value="NOL10_2nd"/>
    <property type="match status" value="1"/>
</dbReference>
<feature type="compositionally biased region" description="Acidic residues" evidence="6">
    <location>
        <begin position="519"/>
        <end position="539"/>
    </location>
</feature>
<dbReference type="GO" id="GO:0032040">
    <property type="term" value="C:small-subunit processome"/>
    <property type="evidence" value="ECO:0007669"/>
    <property type="project" value="TreeGrafter"/>
</dbReference>